<reference evidence="3" key="1">
    <citation type="journal article" date="2019" name="Int. J. Syst. Evol. Microbiol.">
        <title>The Global Catalogue of Microorganisms (GCM) 10K type strain sequencing project: providing services to taxonomists for standard genome sequencing and annotation.</title>
        <authorList>
            <consortium name="The Broad Institute Genomics Platform"/>
            <consortium name="The Broad Institute Genome Sequencing Center for Infectious Disease"/>
            <person name="Wu L."/>
            <person name="Ma J."/>
        </authorList>
    </citation>
    <scope>NUCLEOTIDE SEQUENCE [LARGE SCALE GENOMIC DNA]</scope>
    <source>
        <strain evidence="3">KCTC 42087</strain>
    </source>
</reference>
<comment type="caution">
    <text evidence="2">The sequence shown here is derived from an EMBL/GenBank/DDBJ whole genome shotgun (WGS) entry which is preliminary data.</text>
</comment>
<name>A0ABW1A3H1_9ACTN</name>
<protein>
    <submittedName>
        <fullName evidence="2">Uncharacterized protein</fullName>
    </submittedName>
</protein>
<evidence type="ECO:0000256" key="1">
    <source>
        <dbReference type="SAM" id="SignalP"/>
    </source>
</evidence>
<proteinExistence type="predicted"/>
<feature type="chain" id="PRO_5045889235" evidence="1">
    <location>
        <begin position="27"/>
        <end position="55"/>
    </location>
</feature>
<dbReference type="Proteomes" id="UP001596074">
    <property type="component" value="Unassembled WGS sequence"/>
</dbReference>
<organism evidence="2 3">
    <name type="scientific">Actinomadura rugatobispora</name>
    <dbReference type="NCBI Taxonomy" id="1994"/>
    <lineage>
        <taxon>Bacteria</taxon>
        <taxon>Bacillati</taxon>
        <taxon>Actinomycetota</taxon>
        <taxon>Actinomycetes</taxon>
        <taxon>Streptosporangiales</taxon>
        <taxon>Thermomonosporaceae</taxon>
        <taxon>Actinomadura</taxon>
    </lineage>
</organism>
<evidence type="ECO:0000313" key="2">
    <source>
        <dbReference type="EMBL" id="MFC5749986.1"/>
    </source>
</evidence>
<dbReference type="EMBL" id="JBHSON010000048">
    <property type="protein sequence ID" value="MFC5749986.1"/>
    <property type="molecule type" value="Genomic_DNA"/>
</dbReference>
<keyword evidence="3" id="KW-1185">Reference proteome</keyword>
<evidence type="ECO:0000313" key="3">
    <source>
        <dbReference type="Proteomes" id="UP001596074"/>
    </source>
</evidence>
<feature type="signal peptide" evidence="1">
    <location>
        <begin position="1"/>
        <end position="26"/>
    </location>
</feature>
<gene>
    <name evidence="2" type="ORF">ACFPZN_30530</name>
</gene>
<sequence length="55" mass="5312">MPTLRGTTAAAAALTAVLAPFPPAAAASAHAAGGDVTISDWVLAKGCELFACEVG</sequence>
<keyword evidence="1" id="KW-0732">Signal</keyword>
<accession>A0ABW1A3H1</accession>
<dbReference type="RefSeq" id="WP_378285712.1">
    <property type="nucleotide sequence ID" value="NZ_JBHSON010000048.1"/>
</dbReference>